<feature type="domain" description="AMP-dependent synthetase/ligase" evidence="5">
    <location>
        <begin position="33"/>
        <end position="442"/>
    </location>
</feature>
<evidence type="ECO:0000256" key="2">
    <source>
        <dbReference type="ARBA" id="ARBA00022832"/>
    </source>
</evidence>
<dbReference type="AlphaFoldDB" id="A0A1M5PWV5"/>
<dbReference type="Pfam" id="PF23562">
    <property type="entry name" value="AMP-binding_C_3"/>
    <property type="match status" value="1"/>
</dbReference>
<dbReference type="PANTHER" id="PTHR43272:SF32">
    <property type="entry name" value="AMP-DEPENDENT SYNTHETASE_LIGASE DOMAIN-CONTAINING PROTEIN"/>
    <property type="match status" value="1"/>
</dbReference>
<proteinExistence type="predicted"/>
<organism evidence="6 7">
    <name type="scientific">Thermosyntropha lipolytica DSM 11003</name>
    <dbReference type="NCBI Taxonomy" id="1123382"/>
    <lineage>
        <taxon>Bacteria</taxon>
        <taxon>Bacillati</taxon>
        <taxon>Bacillota</taxon>
        <taxon>Clostridia</taxon>
        <taxon>Eubacteriales</taxon>
        <taxon>Syntrophomonadaceae</taxon>
        <taxon>Thermosyntropha</taxon>
    </lineage>
</organism>
<evidence type="ECO:0000256" key="4">
    <source>
        <dbReference type="ARBA" id="ARBA00032875"/>
    </source>
</evidence>
<keyword evidence="7" id="KW-1185">Reference proteome</keyword>
<dbReference type="Pfam" id="PF00501">
    <property type="entry name" value="AMP-binding"/>
    <property type="match status" value="1"/>
</dbReference>
<evidence type="ECO:0000256" key="1">
    <source>
        <dbReference type="ARBA" id="ARBA00022598"/>
    </source>
</evidence>
<dbReference type="CDD" id="cd05907">
    <property type="entry name" value="VL_LC_FACS_like"/>
    <property type="match status" value="1"/>
</dbReference>
<name>A0A1M5PWV5_9FIRM</name>
<reference evidence="7" key="1">
    <citation type="submission" date="2016-11" db="EMBL/GenBank/DDBJ databases">
        <authorList>
            <person name="Varghese N."/>
            <person name="Submissions S."/>
        </authorList>
    </citation>
    <scope>NUCLEOTIDE SEQUENCE [LARGE SCALE GENOMIC DNA]</scope>
    <source>
        <strain evidence="7">DSM 11003</strain>
    </source>
</reference>
<dbReference type="InterPro" id="IPR042099">
    <property type="entry name" value="ANL_N_sf"/>
</dbReference>
<evidence type="ECO:0000313" key="6">
    <source>
        <dbReference type="EMBL" id="SHH06308.1"/>
    </source>
</evidence>
<dbReference type="PROSITE" id="PS00455">
    <property type="entry name" value="AMP_BINDING"/>
    <property type="match status" value="1"/>
</dbReference>
<dbReference type="STRING" id="1123382.SAMN02745221_01593"/>
<dbReference type="GO" id="GO:0016020">
    <property type="term" value="C:membrane"/>
    <property type="evidence" value="ECO:0007669"/>
    <property type="project" value="TreeGrafter"/>
</dbReference>
<dbReference type="GO" id="GO:0004467">
    <property type="term" value="F:long-chain fatty acid-CoA ligase activity"/>
    <property type="evidence" value="ECO:0007669"/>
    <property type="project" value="TreeGrafter"/>
</dbReference>
<dbReference type="EMBL" id="FQWY01000027">
    <property type="protein sequence ID" value="SHH06308.1"/>
    <property type="molecule type" value="Genomic_DNA"/>
</dbReference>
<keyword evidence="1" id="KW-0436">Ligase</keyword>
<dbReference type="OrthoDB" id="9778383at2"/>
<dbReference type="InterPro" id="IPR020845">
    <property type="entry name" value="AMP-binding_CS"/>
</dbReference>
<dbReference type="Gene3D" id="3.40.50.12780">
    <property type="entry name" value="N-terminal domain of ligase-like"/>
    <property type="match status" value="1"/>
</dbReference>
<dbReference type="Proteomes" id="UP000242329">
    <property type="component" value="Unassembled WGS sequence"/>
</dbReference>
<accession>A0A1M5PWV5</accession>
<keyword evidence="3" id="KW-0443">Lipid metabolism</keyword>
<evidence type="ECO:0000256" key="3">
    <source>
        <dbReference type="ARBA" id="ARBA00023098"/>
    </source>
</evidence>
<dbReference type="SUPFAM" id="SSF56801">
    <property type="entry name" value="Acetyl-CoA synthetase-like"/>
    <property type="match status" value="1"/>
</dbReference>
<dbReference type="PANTHER" id="PTHR43272">
    <property type="entry name" value="LONG-CHAIN-FATTY-ACID--COA LIGASE"/>
    <property type="match status" value="1"/>
</dbReference>
<dbReference type="InterPro" id="IPR000873">
    <property type="entry name" value="AMP-dep_synth/lig_dom"/>
</dbReference>
<dbReference type="RefSeq" id="WP_084728412.1">
    <property type="nucleotide sequence ID" value="NZ_FQWY01000027.1"/>
</dbReference>
<evidence type="ECO:0000259" key="5">
    <source>
        <dbReference type="Pfam" id="PF00501"/>
    </source>
</evidence>
<keyword evidence="2" id="KW-0276">Fatty acid metabolism</keyword>
<protein>
    <recommendedName>
        <fullName evidence="4">Acyl-CoA synthetase</fullName>
    </recommendedName>
</protein>
<gene>
    <name evidence="6" type="ORF">SAMN02745221_01593</name>
</gene>
<sequence length="622" mass="70227">MAIPKKARDYQKELDSFIRENKTLANLILKNTKKFAQHDALKQKVKGKWVITKWKDFGEQVRAAAKGILELDLLKPGEMGGIFSANRAEWHIADVAILAVRGVSVPIYATNSSEEALYIVEDAEIKVLFVGDQVQYDKAKQIRKKSGYLKKIIALDRDIKIEGEDSLYLDELIAIGRNSSREPELEKRLQEANPDDLLTLIYTSGTTGAPKGAIHSHRSFMGGIYPSLTRFPHVGPGYVTMAILPLSHVFERMWSYGAMTVGMCVAYCPDPKQFLEYVTEIKPHFMCSVPRIWDKVYGTIQEGLKTAPPLKARLFKWAEKTALEVYRLKAARKTPSLVLRFKHAVARKLVISKVHKTLGTENCDVYHVGGAAFAPDVNEFFFAFEINTIQGYGLTEFFPVAVGFDGHGIPGMCGPMLPLCQARISDEGEIQLKGPMCMLGYYKKPEATKECFTEDGWFKTGDIGKIEQVEKDGETFSYIKITDRIKDIIITAGGKNISPQQIESLFGDELFIEQIVVVGEGKKFISALVVPNFVILEDYCQKNNIPYHSREDIVKHPSIIKMYEEIIEKRTVSLGQVEKIKKFTLLTKELTQEDGELTPTLKVKRKVINQKYAEIIDKMYKE</sequence>
<evidence type="ECO:0000313" key="7">
    <source>
        <dbReference type="Proteomes" id="UP000242329"/>
    </source>
</evidence>